<reference evidence="2 3" key="1">
    <citation type="submission" date="2016-05" db="EMBL/GenBank/DDBJ databases">
        <title>Genomic Taxonomy of the Vibrionaceae.</title>
        <authorList>
            <person name="Gomez-Gil B."/>
            <person name="Enciso-Ibarra J."/>
        </authorList>
    </citation>
    <scope>NUCLEOTIDE SEQUENCE [LARGE SCALE GENOMIC DNA]</scope>
    <source>
        <strain evidence="2 3">CAIM 1920</strain>
    </source>
</reference>
<name>A0A1C3EIC0_9GAMM</name>
<feature type="chain" id="PRO_5008673134" description="START domain-containing protein" evidence="1">
    <location>
        <begin position="26"/>
        <end position="222"/>
    </location>
</feature>
<accession>A0A1C3EIC0</accession>
<keyword evidence="3" id="KW-1185">Reference proteome</keyword>
<keyword evidence="1" id="KW-0732">Signal</keyword>
<comment type="caution">
    <text evidence="2">The sequence shown here is derived from an EMBL/GenBank/DDBJ whole genome shotgun (WGS) entry which is preliminary data.</text>
</comment>
<dbReference type="SUPFAM" id="SSF55961">
    <property type="entry name" value="Bet v1-like"/>
    <property type="match status" value="1"/>
</dbReference>
<organism evidence="2 3">
    <name type="scientific">Veronia pacifica</name>
    <dbReference type="NCBI Taxonomy" id="1080227"/>
    <lineage>
        <taxon>Bacteria</taxon>
        <taxon>Pseudomonadati</taxon>
        <taxon>Pseudomonadota</taxon>
        <taxon>Gammaproteobacteria</taxon>
        <taxon>Vibrionales</taxon>
        <taxon>Vibrionaceae</taxon>
        <taxon>Veronia</taxon>
    </lineage>
</organism>
<evidence type="ECO:0000313" key="3">
    <source>
        <dbReference type="Proteomes" id="UP000094936"/>
    </source>
</evidence>
<evidence type="ECO:0008006" key="4">
    <source>
        <dbReference type="Google" id="ProtNLM"/>
    </source>
</evidence>
<dbReference type="Proteomes" id="UP000094936">
    <property type="component" value="Unassembled WGS sequence"/>
</dbReference>
<dbReference type="STRING" id="1080227.A8L45_11855"/>
<dbReference type="EMBL" id="LYBM01000020">
    <property type="protein sequence ID" value="ODA32985.1"/>
    <property type="molecule type" value="Genomic_DNA"/>
</dbReference>
<dbReference type="AlphaFoldDB" id="A0A1C3EIC0"/>
<dbReference type="InterPro" id="IPR023393">
    <property type="entry name" value="START-like_dom_sf"/>
</dbReference>
<sequence>MKPVVNNAKAAIQALLFWLVPFSAAAEVRGSDGALYSDRIVVKSYTGLEDIYDTVIGRVLINVPIEKPVLMLTQTEKFTHWVHSLVDTEVVKEHTPADKTLHIVFSAPLGIKNRDAYLRFTYRRVNHLFTMTLAQEKAYPESDNAVRMTDIKGHFRFEDVGNGQLAAELKLHINPNHRPIFAVNANTRSVVKNTLRNFIAHTERQKTVTVIPNKLASAMAVR</sequence>
<dbReference type="Gene3D" id="3.30.530.20">
    <property type="match status" value="1"/>
</dbReference>
<dbReference type="OrthoDB" id="5734556at2"/>
<evidence type="ECO:0000313" key="2">
    <source>
        <dbReference type="EMBL" id="ODA32985.1"/>
    </source>
</evidence>
<feature type="signal peptide" evidence="1">
    <location>
        <begin position="1"/>
        <end position="25"/>
    </location>
</feature>
<proteinExistence type="predicted"/>
<evidence type="ECO:0000256" key="1">
    <source>
        <dbReference type="SAM" id="SignalP"/>
    </source>
</evidence>
<gene>
    <name evidence="2" type="ORF">A8L45_11855</name>
</gene>
<protein>
    <recommendedName>
        <fullName evidence="4">START domain-containing protein</fullName>
    </recommendedName>
</protein>
<dbReference type="RefSeq" id="WP_068902500.1">
    <property type="nucleotide sequence ID" value="NZ_JBHUIF010000015.1"/>
</dbReference>